<organism evidence="1 2">
    <name type="scientific">Pleurodeles waltl</name>
    <name type="common">Iberian ribbed newt</name>
    <dbReference type="NCBI Taxonomy" id="8319"/>
    <lineage>
        <taxon>Eukaryota</taxon>
        <taxon>Metazoa</taxon>
        <taxon>Chordata</taxon>
        <taxon>Craniata</taxon>
        <taxon>Vertebrata</taxon>
        <taxon>Euteleostomi</taxon>
        <taxon>Amphibia</taxon>
        <taxon>Batrachia</taxon>
        <taxon>Caudata</taxon>
        <taxon>Salamandroidea</taxon>
        <taxon>Salamandridae</taxon>
        <taxon>Pleurodelinae</taxon>
        <taxon>Pleurodeles</taxon>
    </lineage>
</organism>
<proteinExistence type="predicted"/>
<accession>A0AAV7VJH2</accession>
<evidence type="ECO:0000313" key="2">
    <source>
        <dbReference type="Proteomes" id="UP001066276"/>
    </source>
</evidence>
<dbReference type="EMBL" id="JANPWB010000003">
    <property type="protein sequence ID" value="KAJ1200453.1"/>
    <property type="molecule type" value="Genomic_DNA"/>
</dbReference>
<comment type="caution">
    <text evidence="1">The sequence shown here is derived from an EMBL/GenBank/DDBJ whole genome shotgun (WGS) entry which is preliminary data.</text>
</comment>
<protein>
    <submittedName>
        <fullName evidence="1">Uncharacterized protein</fullName>
    </submittedName>
</protein>
<gene>
    <name evidence="1" type="ORF">NDU88_004277</name>
</gene>
<reference evidence="1" key="1">
    <citation type="journal article" date="2022" name="bioRxiv">
        <title>Sequencing and chromosome-scale assembly of the giantPleurodeles waltlgenome.</title>
        <authorList>
            <person name="Brown T."/>
            <person name="Elewa A."/>
            <person name="Iarovenko S."/>
            <person name="Subramanian E."/>
            <person name="Araus A.J."/>
            <person name="Petzold A."/>
            <person name="Susuki M."/>
            <person name="Suzuki K.-i.T."/>
            <person name="Hayashi T."/>
            <person name="Toyoda A."/>
            <person name="Oliveira C."/>
            <person name="Osipova E."/>
            <person name="Leigh N.D."/>
            <person name="Simon A."/>
            <person name="Yun M.H."/>
        </authorList>
    </citation>
    <scope>NUCLEOTIDE SEQUENCE</scope>
    <source>
        <strain evidence="1">20211129_DDA</strain>
        <tissue evidence="1">Liver</tissue>
    </source>
</reference>
<name>A0AAV7VJH2_PLEWA</name>
<dbReference type="PANTHER" id="PTHR19446">
    <property type="entry name" value="REVERSE TRANSCRIPTASES"/>
    <property type="match status" value="1"/>
</dbReference>
<dbReference type="Proteomes" id="UP001066276">
    <property type="component" value="Chromosome 2_1"/>
</dbReference>
<keyword evidence="2" id="KW-1185">Reference proteome</keyword>
<dbReference type="AlphaFoldDB" id="A0AAV7VJH2"/>
<evidence type="ECO:0000313" key="1">
    <source>
        <dbReference type="EMBL" id="KAJ1200453.1"/>
    </source>
</evidence>
<sequence>MSGIFSASGVLVSNRLGVAEVFTTYYAQLYSQVMVAKEEDSQDLLADIQLPLHVSADRQLLEKELTEEEIVRAIRDLKSGTAVGLSGVPIELHKLLATKLTSYLKCMYDESPKLETLPEDQRLASRVVLRKECKPAEDCGSYRPISLLNAEVKTLAKVLALASSLHTYPPRLIRIHARLEHST</sequence>